<evidence type="ECO:0000256" key="1">
    <source>
        <dbReference type="ARBA" id="ARBA00008984"/>
    </source>
</evidence>
<dbReference type="InterPro" id="IPR036868">
    <property type="entry name" value="TusA-like_sf"/>
</dbReference>
<sequence>MSDYKKAPDGLTVARTLDAKGLSCPMPLLRTKKEIEKINSGEILEVLGTDPGSRNDIPGWCERAGHEYLGEKEDSGFIRFYVKKK</sequence>
<dbReference type="SUPFAM" id="SSF64307">
    <property type="entry name" value="SirA-like"/>
    <property type="match status" value="1"/>
</dbReference>
<dbReference type="RefSeq" id="WP_163297538.1">
    <property type="nucleotide sequence ID" value="NZ_JAAGRR010000003.1"/>
</dbReference>
<keyword evidence="3" id="KW-0808">Transferase</keyword>
<dbReference type="PROSITE" id="PS01148">
    <property type="entry name" value="UPF0033"/>
    <property type="match status" value="1"/>
</dbReference>
<evidence type="ECO:0000313" key="4">
    <source>
        <dbReference type="Proteomes" id="UP000469346"/>
    </source>
</evidence>
<dbReference type="Proteomes" id="UP000469346">
    <property type="component" value="Unassembled WGS sequence"/>
</dbReference>
<dbReference type="PANTHER" id="PTHR33279">
    <property type="entry name" value="SULFUR CARRIER PROTEIN YEDF-RELATED"/>
    <property type="match status" value="1"/>
</dbReference>
<comment type="similarity">
    <text evidence="1">Belongs to the sulfur carrier protein TusA family.</text>
</comment>
<feature type="domain" description="UPF0033" evidence="2">
    <location>
        <begin position="17"/>
        <end position="41"/>
    </location>
</feature>
<evidence type="ECO:0000313" key="3">
    <source>
        <dbReference type="EMBL" id="NDY41377.1"/>
    </source>
</evidence>
<dbReference type="Gene3D" id="3.30.110.40">
    <property type="entry name" value="TusA-like domain"/>
    <property type="match status" value="1"/>
</dbReference>
<dbReference type="EMBL" id="JAAGRR010000003">
    <property type="protein sequence ID" value="NDY41377.1"/>
    <property type="molecule type" value="Genomic_DNA"/>
</dbReference>
<protein>
    <submittedName>
        <fullName evidence="3">Sulfurtransferase TusA family protein</fullName>
    </submittedName>
</protein>
<proteinExistence type="inferred from homology"/>
<organism evidence="3 4">
    <name type="scientific">Dissulfurirhabdus thermomarina</name>
    <dbReference type="NCBI Taxonomy" id="1765737"/>
    <lineage>
        <taxon>Bacteria</taxon>
        <taxon>Deltaproteobacteria</taxon>
        <taxon>Dissulfurirhabdaceae</taxon>
        <taxon>Dissulfurirhabdus</taxon>
    </lineage>
</organism>
<evidence type="ECO:0000259" key="2">
    <source>
        <dbReference type="PROSITE" id="PS01148"/>
    </source>
</evidence>
<name>A0A6N9TPL0_DISTH</name>
<dbReference type="CDD" id="cd00291">
    <property type="entry name" value="SirA_YedF_YeeD"/>
    <property type="match status" value="1"/>
</dbReference>
<dbReference type="GO" id="GO:0016740">
    <property type="term" value="F:transferase activity"/>
    <property type="evidence" value="ECO:0007669"/>
    <property type="project" value="UniProtKB-KW"/>
</dbReference>
<comment type="caution">
    <text evidence="3">The sequence shown here is derived from an EMBL/GenBank/DDBJ whole genome shotgun (WGS) entry which is preliminary data.</text>
</comment>
<accession>A0A6N9TPL0</accession>
<dbReference type="Pfam" id="PF01206">
    <property type="entry name" value="TusA"/>
    <property type="match status" value="1"/>
</dbReference>
<reference evidence="3 4" key="1">
    <citation type="submission" date="2020-02" db="EMBL/GenBank/DDBJ databases">
        <title>Comparative genomics of sulfur disproportionating microorganisms.</title>
        <authorList>
            <person name="Ward L.M."/>
            <person name="Bertran E."/>
            <person name="Johnston D.T."/>
        </authorList>
    </citation>
    <scope>NUCLEOTIDE SEQUENCE [LARGE SCALE GENOMIC DNA]</scope>
    <source>
        <strain evidence="3 4">DSM 100025</strain>
    </source>
</reference>
<keyword evidence="4" id="KW-1185">Reference proteome</keyword>
<dbReference type="InterPro" id="IPR001455">
    <property type="entry name" value="TusA-like"/>
</dbReference>
<gene>
    <name evidence="3" type="ORF">G3N55_00735</name>
</gene>
<dbReference type="AlphaFoldDB" id="A0A6N9TPL0"/>
<dbReference type="PANTHER" id="PTHR33279:SF6">
    <property type="entry name" value="SULFUR CARRIER PROTEIN YEDF-RELATED"/>
    <property type="match status" value="1"/>
</dbReference>